<dbReference type="GO" id="GO:0000160">
    <property type="term" value="P:phosphorelay signal transduction system"/>
    <property type="evidence" value="ECO:0007669"/>
    <property type="project" value="InterPro"/>
</dbReference>
<dbReference type="SUPFAM" id="SSF52172">
    <property type="entry name" value="CheY-like"/>
    <property type="match status" value="1"/>
</dbReference>
<dbReference type="InterPro" id="IPR011006">
    <property type="entry name" value="CheY-like_superfamily"/>
</dbReference>
<organism evidence="2">
    <name type="scientific">marine sediment metagenome</name>
    <dbReference type="NCBI Taxonomy" id="412755"/>
    <lineage>
        <taxon>unclassified sequences</taxon>
        <taxon>metagenomes</taxon>
        <taxon>ecological metagenomes</taxon>
    </lineage>
</organism>
<sequence length="80" mass="9170">DQLALRIHKINPDIKIIFITGYDVAIDAVKKLDIPVHGVFMKPVNPEFLEQIAEAKDMFYLDQYISDSYAINVYSNVLRA</sequence>
<dbReference type="InterPro" id="IPR001789">
    <property type="entry name" value="Sig_transdc_resp-reg_receiver"/>
</dbReference>
<gene>
    <name evidence="2" type="ORF">S01H4_46852</name>
</gene>
<name>X1BH77_9ZZZZ</name>
<dbReference type="AlphaFoldDB" id="X1BH77"/>
<dbReference type="Gene3D" id="3.40.50.2300">
    <property type="match status" value="1"/>
</dbReference>
<feature type="non-terminal residue" evidence="2">
    <location>
        <position position="1"/>
    </location>
</feature>
<comment type="caution">
    <text evidence="2">The sequence shown here is derived from an EMBL/GenBank/DDBJ whole genome shotgun (WGS) entry which is preliminary data.</text>
</comment>
<dbReference type="EMBL" id="BART01026229">
    <property type="protein sequence ID" value="GAG94375.1"/>
    <property type="molecule type" value="Genomic_DNA"/>
</dbReference>
<dbReference type="PROSITE" id="PS50110">
    <property type="entry name" value="RESPONSE_REGULATORY"/>
    <property type="match status" value="1"/>
</dbReference>
<protein>
    <recommendedName>
        <fullName evidence="1">Response regulatory domain-containing protein</fullName>
    </recommendedName>
</protein>
<evidence type="ECO:0000313" key="2">
    <source>
        <dbReference type="EMBL" id="GAG94375.1"/>
    </source>
</evidence>
<accession>X1BH77</accession>
<reference evidence="2" key="1">
    <citation type="journal article" date="2014" name="Front. Microbiol.">
        <title>High frequency of phylogenetically diverse reductive dehalogenase-homologous genes in deep subseafloor sedimentary metagenomes.</title>
        <authorList>
            <person name="Kawai M."/>
            <person name="Futagami T."/>
            <person name="Toyoda A."/>
            <person name="Takaki Y."/>
            <person name="Nishi S."/>
            <person name="Hori S."/>
            <person name="Arai W."/>
            <person name="Tsubouchi T."/>
            <person name="Morono Y."/>
            <person name="Uchiyama I."/>
            <person name="Ito T."/>
            <person name="Fujiyama A."/>
            <person name="Inagaki F."/>
            <person name="Takami H."/>
        </authorList>
    </citation>
    <scope>NUCLEOTIDE SEQUENCE</scope>
    <source>
        <strain evidence="2">Expedition CK06-06</strain>
    </source>
</reference>
<proteinExistence type="predicted"/>
<evidence type="ECO:0000259" key="1">
    <source>
        <dbReference type="PROSITE" id="PS50110"/>
    </source>
</evidence>
<feature type="domain" description="Response regulatory" evidence="1">
    <location>
        <begin position="1"/>
        <end position="57"/>
    </location>
</feature>